<dbReference type="STRING" id="155974.SAMN04487818_12348"/>
<proteinExistence type="predicted"/>
<dbReference type="InterPro" id="IPR019692">
    <property type="entry name" value="CFP-6_PH"/>
</dbReference>
<dbReference type="Pfam" id="PF10756">
    <property type="entry name" value="bPH_6"/>
    <property type="match status" value="1"/>
</dbReference>
<protein>
    <submittedName>
        <fullName evidence="3">PH domain-containing protein</fullName>
    </submittedName>
</protein>
<feature type="domain" description="Low molecular weight protein antigen 6 PH" evidence="2">
    <location>
        <begin position="63"/>
        <end position="141"/>
    </location>
</feature>
<dbReference type="EMBL" id="FOGI01000023">
    <property type="protein sequence ID" value="SES48977.1"/>
    <property type="molecule type" value="Genomic_DNA"/>
</dbReference>
<evidence type="ECO:0000313" key="3">
    <source>
        <dbReference type="EMBL" id="SES48977.1"/>
    </source>
</evidence>
<evidence type="ECO:0000313" key="4">
    <source>
        <dbReference type="Proteomes" id="UP000199051"/>
    </source>
</evidence>
<feature type="transmembrane region" description="Helical" evidence="1">
    <location>
        <begin position="42"/>
        <end position="61"/>
    </location>
</feature>
<dbReference type="Proteomes" id="UP000199051">
    <property type="component" value="Unassembled WGS sequence"/>
</dbReference>
<dbReference type="AlphaFoldDB" id="A0A1H9XTD0"/>
<reference evidence="4" key="1">
    <citation type="submission" date="2016-10" db="EMBL/GenBank/DDBJ databases">
        <authorList>
            <person name="Varghese N."/>
            <person name="Submissions S."/>
        </authorList>
    </citation>
    <scope>NUCLEOTIDE SEQUENCE [LARGE SCALE GENOMIC DNA]</scope>
    <source>
        <strain evidence="4">DSM 44260</strain>
    </source>
</reference>
<feature type="transmembrane region" description="Helical" evidence="1">
    <location>
        <begin position="18"/>
        <end position="36"/>
    </location>
</feature>
<keyword evidence="4" id="KW-1185">Reference proteome</keyword>
<evidence type="ECO:0000256" key="1">
    <source>
        <dbReference type="SAM" id="Phobius"/>
    </source>
</evidence>
<gene>
    <name evidence="3" type="ORF">SAMN04487818_12348</name>
</gene>
<evidence type="ECO:0000259" key="2">
    <source>
        <dbReference type="Pfam" id="PF10756"/>
    </source>
</evidence>
<keyword evidence="1" id="KW-0812">Transmembrane</keyword>
<organism evidence="3 4">
    <name type="scientific">Actinokineospora terrae</name>
    <dbReference type="NCBI Taxonomy" id="155974"/>
    <lineage>
        <taxon>Bacteria</taxon>
        <taxon>Bacillati</taxon>
        <taxon>Actinomycetota</taxon>
        <taxon>Actinomycetes</taxon>
        <taxon>Pseudonocardiales</taxon>
        <taxon>Pseudonocardiaceae</taxon>
        <taxon>Actinokineospora</taxon>
    </lineage>
</organism>
<keyword evidence="1" id="KW-1133">Transmembrane helix</keyword>
<name>A0A1H9XTD0_9PSEU</name>
<sequence>MPVTPEDRSAQWAPEPRVVAVGWLLAAASALVAALVDDPRGALLLIAAAGLLGVFALLGTLRRPRLTADARGITLRGVRGSKQWSWGEVNVRLVHTRRLGRESSALELDADNAAEPDLVLLGRLDLGADPQDVVEHLLRLRT</sequence>
<accession>A0A1H9XTD0</accession>
<dbReference type="RefSeq" id="WP_092787138.1">
    <property type="nucleotide sequence ID" value="NZ_FOGI01000023.1"/>
</dbReference>
<keyword evidence="1" id="KW-0472">Membrane</keyword>